<organism evidence="3 4">
    <name type="scientific">Tribonema minus</name>
    <dbReference type="NCBI Taxonomy" id="303371"/>
    <lineage>
        <taxon>Eukaryota</taxon>
        <taxon>Sar</taxon>
        <taxon>Stramenopiles</taxon>
        <taxon>Ochrophyta</taxon>
        <taxon>PX clade</taxon>
        <taxon>Xanthophyceae</taxon>
        <taxon>Tribonematales</taxon>
        <taxon>Tribonemataceae</taxon>
        <taxon>Tribonema</taxon>
    </lineage>
</organism>
<dbReference type="InterPro" id="IPR015421">
    <property type="entry name" value="PyrdxlP-dep_Trfase_major"/>
</dbReference>
<dbReference type="OrthoDB" id="5978656at2759"/>
<keyword evidence="4" id="KW-1185">Reference proteome</keyword>
<dbReference type="Pfam" id="PF00266">
    <property type="entry name" value="Aminotran_5"/>
    <property type="match status" value="1"/>
</dbReference>
<dbReference type="GO" id="GO:0016740">
    <property type="term" value="F:transferase activity"/>
    <property type="evidence" value="ECO:0007669"/>
    <property type="project" value="UniProtKB-KW"/>
</dbReference>
<accession>A0A835ZE21</accession>
<dbReference type="Proteomes" id="UP000664859">
    <property type="component" value="Unassembled WGS sequence"/>
</dbReference>
<keyword evidence="3" id="KW-0808">Transferase</keyword>
<dbReference type="EMBL" id="JAFCMP010000067">
    <property type="protein sequence ID" value="KAG5188659.1"/>
    <property type="molecule type" value="Genomic_DNA"/>
</dbReference>
<evidence type="ECO:0000313" key="4">
    <source>
        <dbReference type="Proteomes" id="UP000664859"/>
    </source>
</evidence>
<dbReference type="Gene3D" id="3.40.640.10">
    <property type="entry name" value="Type I PLP-dependent aspartate aminotransferase-like (Major domain)"/>
    <property type="match status" value="1"/>
</dbReference>
<evidence type="ECO:0000259" key="2">
    <source>
        <dbReference type="Pfam" id="PF00266"/>
    </source>
</evidence>
<dbReference type="AlphaFoldDB" id="A0A835ZE21"/>
<dbReference type="InterPro" id="IPR000192">
    <property type="entry name" value="Aminotrans_V_dom"/>
</dbReference>
<dbReference type="SUPFAM" id="SSF53383">
    <property type="entry name" value="PLP-dependent transferases"/>
    <property type="match status" value="2"/>
</dbReference>
<dbReference type="InterPro" id="IPR015424">
    <property type="entry name" value="PyrdxlP-dep_Trfase"/>
</dbReference>
<dbReference type="PANTHER" id="PTHR43092:SF2">
    <property type="entry name" value="HERCYNYLCYSTEINE SULFOXIDE LYASE"/>
    <property type="match status" value="1"/>
</dbReference>
<keyword evidence="1" id="KW-0663">Pyridoxal phosphate</keyword>
<evidence type="ECO:0000256" key="1">
    <source>
        <dbReference type="ARBA" id="ARBA00022898"/>
    </source>
</evidence>
<feature type="domain" description="Aminotransferase class V" evidence="2">
    <location>
        <begin position="418"/>
        <end position="477"/>
    </location>
</feature>
<comment type="caution">
    <text evidence="3">The sequence shown here is derived from an EMBL/GenBank/DDBJ whole genome shotgun (WGS) entry which is preliminary data.</text>
</comment>
<protein>
    <submittedName>
        <fullName evidence="3">Pyridoxal phosphate-dependent transferase</fullName>
    </submittedName>
</protein>
<gene>
    <name evidence="3" type="ORF">JKP88DRAFT_353360</name>
</gene>
<name>A0A835ZE21_9STRA</name>
<dbReference type="PANTHER" id="PTHR43092">
    <property type="entry name" value="L-CYSTEINE DESULFHYDRASE"/>
    <property type="match status" value="1"/>
</dbReference>
<proteinExistence type="predicted"/>
<reference evidence="3" key="1">
    <citation type="submission" date="2021-02" db="EMBL/GenBank/DDBJ databases">
        <title>First Annotated Genome of the Yellow-green Alga Tribonema minus.</title>
        <authorList>
            <person name="Mahan K.M."/>
        </authorList>
    </citation>
    <scope>NUCLEOTIDE SEQUENCE</scope>
    <source>
        <strain evidence="3">UTEX B ZZ1240</strain>
    </source>
</reference>
<sequence>MALGGPFDDELLQQQELEQAAEAHDEMVLCPVVEQDAAPAAHHEQEGGAAAGALLQGGAPVLQQLSCCGSYRQHHIGLLRREDAALDLRDTGIELRHQPLAAGLWWWKLSTTAARCGSASGGSGNFGTFGSFFSPSVEELVRLPDSEYEPPPYPFDNSKPSWQALSTATPLGPAMKREHFMLDPDWCFVNHGAFGASLRELDCECNMWRTHLERQPLRFIDRQLLPHLADSVRALAAHMRAPAADVALLLNATAGLNAVIRSAADAAHRCGDATFTSYNGRTGGGSDSAGSGGGGGEILLLSTAYGSVKTMARELWGAGAVREARIRFPIASEDEVVAAVAAALTPRTRLAVFDHVTSATAVTLPVRRLTALCHERGVQVRAREAARTSRSSVVRSMLPFVERTASADPLYPPVQQRQLVVVLIDGAHALGSLDLDIPAIGADYYVTNLHKWLCAPRGAALLHAPPHRQAALRPAIISHGARAGFLSRFVWDGARDYSPALSARSALRFWGALGAARAHAHMRGGAAAAAAALMGMWGTEARGAIAPPRMHDAMWLVPLPAAALPRGAPAAALQDALHHEFNVEVPVKTVPGVEGAFVRISCHVYNGMADYERLGRAVLEIAARGGGAGARNNMR</sequence>
<evidence type="ECO:0000313" key="3">
    <source>
        <dbReference type="EMBL" id="KAG5188659.1"/>
    </source>
</evidence>